<dbReference type="GO" id="GO:0004843">
    <property type="term" value="F:cysteine-type deubiquitinase activity"/>
    <property type="evidence" value="ECO:0007669"/>
    <property type="project" value="UniProtKB-UniRule"/>
</dbReference>
<dbReference type="GO" id="GO:0008270">
    <property type="term" value="F:zinc ion binding"/>
    <property type="evidence" value="ECO:0007669"/>
    <property type="project" value="UniProtKB-UniRule"/>
</dbReference>
<dbReference type="EC" id="3.4.19.12" evidence="11 16"/>
<feature type="binding site" evidence="13">
    <location>
        <begin position="216"/>
        <end position="219"/>
    </location>
    <ligand>
        <name>substrate</name>
    </ligand>
</feature>
<dbReference type="InterPro" id="IPR009060">
    <property type="entry name" value="UBA-like_sf"/>
</dbReference>
<evidence type="ECO:0000313" key="20">
    <source>
        <dbReference type="EMBL" id="KAJ6648745.1"/>
    </source>
</evidence>
<evidence type="ECO:0000256" key="4">
    <source>
        <dbReference type="ARBA" id="ARBA00022723"/>
    </source>
</evidence>
<feature type="binding site" evidence="14">
    <location>
        <position position="197"/>
    </location>
    <ligand>
        <name>Zn(2+)</name>
        <dbReference type="ChEBI" id="CHEBI:29105"/>
    </ligand>
</feature>
<feature type="domain" description="UBA" evidence="17">
    <location>
        <begin position="680"/>
        <end position="720"/>
    </location>
</feature>
<dbReference type="PROSITE" id="PS00973">
    <property type="entry name" value="USP_2"/>
    <property type="match status" value="1"/>
</dbReference>
<dbReference type="SMART" id="SM00290">
    <property type="entry name" value="ZnF_UBP"/>
    <property type="match status" value="1"/>
</dbReference>
<dbReference type="GO" id="GO:0016579">
    <property type="term" value="P:protein deubiquitination"/>
    <property type="evidence" value="ECO:0007669"/>
    <property type="project" value="InterPro"/>
</dbReference>
<dbReference type="InterPro" id="IPR050185">
    <property type="entry name" value="Ub_carboxyl-term_hydrolase"/>
</dbReference>
<sequence length="805" mass="90079">MDNLRKHLSQIRVPDNQSHVYKDECVYSFDTPETDTGLYVSLTSFLGYGKEYVEGYWRATGNAIFLHLRREKKEIPQPEQQVSDGPEKKITRLAIGVEGGFDPESKKRKYEYTDHYNVVVFPGPDTIPYPNIDLPLQVTNSIQGILNSESVISKLEKESLAGTWDGEARQVSKYADGLLQLDNGVKVPPSGWKCEKCDLTNNLWLNLTDGSILCGRRFFDGTGGNDHAVEHYAECQFPLAVKLGTITPDGKGDVYSYAEDDMVEDPNLIKHLAHFGIKINQLEKTEKSMVELELDLNQRIGEWSILTESSSKLEPIAGPGFTGMQNLGNSCYLNSVMQVVFTIPDFVQRFADRANEIFSEYPADPANNFNVQAAKLAVGLLSGKYSSVAENSLDSESTGISPAMFKNLIGKNHPDFSTKQQQDAQEFFLHLVNVIEKHSRNQPNPADALKFRVEDRVECCASGKVKYTSREEWCLPLPIPLHLATNIAEVREYEARLAEVESKGQRLEPDALVRPRIPLMACLQTFAQDEIVEQFFSTAINDKTTAKKTARLANMPDYLLLHLKKFTLREDWTSIKLDVAVEIPDELDLSSLKGSGLQPHEELLPELTGKAPELPPFDPEVYTKLIEMGFPPNACQKALFFTKNSGLEAATQWVMEHITDSDFSDPFVQPGVDTKPQAFVPDPNGLEMIVSMGFTTAQATKALKETNNNIERAADWIFSHQGEVDAMEVSDDSDGAVASTPQYRDGDSKYKLVAFISHMGTSSQVGHYVCHILKNEKWVIFNDSKVAISQNPPKELGYLYLFKRS</sequence>
<dbReference type="SUPFAM" id="SSF57850">
    <property type="entry name" value="RING/U-box"/>
    <property type="match status" value="1"/>
</dbReference>
<evidence type="ECO:0000256" key="1">
    <source>
        <dbReference type="ARBA" id="ARBA00000707"/>
    </source>
</evidence>
<keyword evidence="3 11" id="KW-0645">Protease</keyword>
<evidence type="ECO:0000313" key="21">
    <source>
        <dbReference type="Proteomes" id="UP001151699"/>
    </source>
</evidence>
<feature type="binding site" evidence="13">
    <location>
        <position position="257"/>
    </location>
    <ligand>
        <name>substrate</name>
    </ligand>
</feature>
<comment type="catalytic activity">
    <reaction evidence="1 11 16">
        <text>Thiol-dependent hydrolysis of ester, thioester, amide, peptide and isopeptide bonds formed by the C-terminal Gly of ubiquitin (a 76-residue protein attached to proteins as an intracellular targeting signal).</text>
        <dbReference type="EC" id="3.4.19.12"/>
    </reaction>
</comment>
<dbReference type="Pfam" id="PF00443">
    <property type="entry name" value="UCH"/>
    <property type="match status" value="1"/>
</dbReference>
<evidence type="ECO:0000256" key="10">
    <source>
        <dbReference type="ARBA" id="ARBA00022833"/>
    </source>
</evidence>
<feature type="binding site" evidence="13">
    <location>
        <position position="204"/>
    </location>
    <ligand>
        <name>substrate</name>
    </ligand>
</feature>
<comment type="similarity">
    <text evidence="2 11 16">Belongs to the peptidase C19 family.</text>
</comment>
<feature type="binding site" evidence="14">
    <location>
        <position position="194"/>
    </location>
    <ligand>
        <name>Zn(2+)</name>
        <dbReference type="ChEBI" id="CHEBI:29105"/>
    </ligand>
</feature>
<reference evidence="20" key="1">
    <citation type="submission" date="2022-07" db="EMBL/GenBank/DDBJ databases">
        <authorList>
            <person name="Trinca V."/>
            <person name="Uliana J.V.C."/>
            <person name="Torres T.T."/>
            <person name="Ward R.J."/>
            <person name="Monesi N."/>
        </authorList>
    </citation>
    <scope>NUCLEOTIDE SEQUENCE</scope>
    <source>
        <strain evidence="20">HSMRA1968</strain>
        <tissue evidence="20">Whole embryos</tissue>
    </source>
</reference>
<dbReference type="SMART" id="SM00165">
    <property type="entry name" value="UBA"/>
    <property type="match status" value="2"/>
</dbReference>
<dbReference type="PANTHER" id="PTHR21646">
    <property type="entry name" value="UBIQUITIN CARBOXYL-TERMINAL HYDROLASE"/>
    <property type="match status" value="1"/>
</dbReference>
<dbReference type="PROSITE" id="PS50030">
    <property type="entry name" value="UBA"/>
    <property type="match status" value="2"/>
</dbReference>
<dbReference type="PANTHER" id="PTHR21646:SF10">
    <property type="entry name" value="UBIQUITIN CARBOXYL-TERMINAL HYDROLASE 14"/>
    <property type="match status" value="1"/>
</dbReference>
<feature type="domain" description="USP" evidence="18">
    <location>
        <begin position="322"/>
        <end position="805"/>
    </location>
</feature>
<keyword evidence="21" id="KW-1185">Reference proteome</keyword>
<dbReference type="InterPro" id="IPR041432">
    <property type="entry name" value="UBP13_Znf-UBP_var"/>
</dbReference>
<organism evidence="20 21">
    <name type="scientific">Pseudolycoriella hygida</name>
    <dbReference type="NCBI Taxonomy" id="35572"/>
    <lineage>
        <taxon>Eukaryota</taxon>
        <taxon>Metazoa</taxon>
        <taxon>Ecdysozoa</taxon>
        <taxon>Arthropoda</taxon>
        <taxon>Hexapoda</taxon>
        <taxon>Insecta</taxon>
        <taxon>Pterygota</taxon>
        <taxon>Neoptera</taxon>
        <taxon>Endopterygota</taxon>
        <taxon>Diptera</taxon>
        <taxon>Nematocera</taxon>
        <taxon>Sciaroidea</taxon>
        <taxon>Sciaridae</taxon>
        <taxon>Pseudolycoriella</taxon>
    </lineage>
</organism>
<keyword evidence="7 11" id="KW-0833">Ubl conjugation pathway</keyword>
<keyword evidence="4 11" id="KW-0479">Metal-binding</keyword>
<comment type="caution">
    <text evidence="20">The sequence shown here is derived from an EMBL/GenBank/DDBJ whole genome shotgun (WGS) entry which is preliminary data.</text>
</comment>
<keyword evidence="10 11" id="KW-0862">Zinc</keyword>
<evidence type="ECO:0000256" key="15">
    <source>
        <dbReference type="PROSITE-ProRule" id="PRU00502"/>
    </source>
</evidence>
<dbReference type="Pfam" id="PF00627">
    <property type="entry name" value="UBA"/>
    <property type="match status" value="2"/>
</dbReference>
<dbReference type="InterPro" id="IPR028889">
    <property type="entry name" value="USP"/>
</dbReference>
<feature type="binding site" evidence="13">
    <location>
        <position position="255"/>
    </location>
    <ligand>
        <name>substrate</name>
    </ligand>
</feature>
<keyword evidence="5" id="KW-0677">Repeat</keyword>
<dbReference type="CDD" id="cd02658">
    <property type="entry name" value="Peptidase_C19B"/>
    <property type="match status" value="1"/>
</dbReference>
<feature type="domain" description="UBP-type" evidence="19">
    <location>
        <begin position="170"/>
        <end position="279"/>
    </location>
</feature>
<feature type="binding site" evidence="14">
    <location>
        <position position="227"/>
    </location>
    <ligand>
        <name>Zn(2+)</name>
        <dbReference type="ChEBI" id="CHEBI:29105"/>
    </ligand>
</feature>
<evidence type="ECO:0000256" key="5">
    <source>
        <dbReference type="ARBA" id="ARBA00022737"/>
    </source>
</evidence>
<protein>
    <recommendedName>
        <fullName evidence="11 16">Ubiquitin carboxyl-terminal hydrolase</fullName>
        <ecNumber evidence="11 16">3.4.19.12</ecNumber>
    </recommendedName>
</protein>
<dbReference type="OrthoDB" id="361536at2759"/>
<dbReference type="PIRSF" id="PIRSF016308">
    <property type="entry name" value="UBP"/>
    <property type="match status" value="1"/>
</dbReference>
<dbReference type="InterPro" id="IPR038765">
    <property type="entry name" value="Papain-like_cys_pep_sf"/>
</dbReference>
<feature type="active site" description="Proton acceptor" evidence="12">
    <location>
        <position position="767"/>
    </location>
</feature>
<proteinExistence type="inferred from homology"/>
<dbReference type="SUPFAM" id="SSF54001">
    <property type="entry name" value="Cysteine proteinases"/>
    <property type="match status" value="1"/>
</dbReference>
<evidence type="ECO:0000256" key="2">
    <source>
        <dbReference type="ARBA" id="ARBA00009085"/>
    </source>
</evidence>
<feature type="binding site" evidence="14">
    <location>
        <position position="214"/>
    </location>
    <ligand>
        <name>Zn(2+)</name>
        <dbReference type="ChEBI" id="CHEBI:29105"/>
    </ligand>
</feature>
<evidence type="ECO:0000256" key="9">
    <source>
        <dbReference type="ARBA" id="ARBA00022807"/>
    </source>
</evidence>
<evidence type="ECO:0000259" key="18">
    <source>
        <dbReference type="PROSITE" id="PS50235"/>
    </source>
</evidence>
<evidence type="ECO:0000256" key="8">
    <source>
        <dbReference type="ARBA" id="ARBA00022801"/>
    </source>
</evidence>
<evidence type="ECO:0000256" key="3">
    <source>
        <dbReference type="ARBA" id="ARBA00022670"/>
    </source>
</evidence>
<dbReference type="CDD" id="cd14386">
    <property type="entry name" value="UBA2_UBP5"/>
    <property type="match status" value="1"/>
</dbReference>
<dbReference type="InterPro" id="IPR001607">
    <property type="entry name" value="Znf_UBP"/>
</dbReference>
<dbReference type="GO" id="GO:0006508">
    <property type="term" value="P:proteolysis"/>
    <property type="evidence" value="ECO:0007669"/>
    <property type="project" value="UniProtKB-KW"/>
</dbReference>
<dbReference type="CDD" id="cd14294">
    <property type="entry name" value="UBA1_UBP5_like"/>
    <property type="match status" value="1"/>
</dbReference>
<feature type="domain" description="UBA" evidence="17">
    <location>
        <begin position="616"/>
        <end position="657"/>
    </location>
</feature>
<evidence type="ECO:0000259" key="19">
    <source>
        <dbReference type="PROSITE" id="PS50271"/>
    </source>
</evidence>
<feature type="binding site" evidence="13">
    <location>
        <position position="260"/>
    </location>
    <ligand>
        <name>substrate</name>
    </ligand>
</feature>
<dbReference type="Proteomes" id="UP001151699">
    <property type="component" value="Chromosome A"/>
</dbReference>
<evidence type="ECO:0000256" key="16">
    <source>
        <dbReference type="RuleBase" id="RU366025"/>
    </source>
</evidence>
<dbReference type="FunFam" id="1.10.8.10:FF:000086">
    <property type="entry name" value="Ubiquitin carboxyl-terminal hydrolase"/>
    <property type="match status" value="1"/>
</dbReference>
<dbReference type="EMBL" id="WJQU01000001">
    <property type="protein sequence ID" value="KAJ6648745.1"/>
    <property type="molecule type" value="Genomic_DNA"/>
</dbReference>
<dbReference type="InterPro" id="IPR013083">
    <property type="entry name" value="Znf_RING/FYVE/PHD"/>
</dbReference>
<dbReference type="Pfam" id="PF17807">
    <property type="entry name" value="zf-UBP_var"/>
    <property type="match status" value="1"/>
</dbReference>
<dbReference type="FunFam" id="3.30.40.10:FF:000026">
    <property type="entry name" value="Ubiquitin carboxyl-terminal hydrolase"/>
    <property type="match status" value="1"/>
</dbReference>
<dbReference type="PROSITE" id="PS50235">
    <property type="entry name" value="USP_3"/>
    <property type="match status" value="1"/>
</dbReference>
<dbReference type="AlphaFoldDB" id="A0A9Q0S9V8"/>
<dbReference type="InterPro" id="IPR016652">
    <property type="entry name" value="Ubiquitinyl_hydrolase"/>
</dbReference>
<dbReference type="InterPro" id="IPR018200">
    <property type="entry name" value="USP_CS"/>
</dbReference>
<gene>
    <name evidence="20" type="primary">USP5</name>
    <name evidence="20" type="ORF">Bhyg_03976</name>
</gene>
<evidence type="ECO:0000256" key="11">
    <source>
        <dbReference type="PIRNR" id="PIRNR016308"/>
    </source>
</evidence>
<dbReference type="SUPFAM" id="SSF46934">
    <property type="entry name" value="UBA-like"/>
    <property type="match status" value="1"/>
</dbReference>
<dbReference type="InterPro" id="IPR001394">
    <property type="entry name" value="Peptidase_C19_UCH"/>
</dbReference>
<dbReference type="PROSITE" id="PS50271">
    <property type="entry name" value="ZF_UBP"/>
    <property type="match status" value="1"/>
</dbReference>
<evidence type="ECO:0000256" key="6">
    <source>
        <dbReference type="ARBA" id="ARBA00022771"/>
    </source>
</evidence>
<dbReference type="Gene3D" id="3.90.70.10">
    <property type="entry name" value="Cysteine proteinases"/>
    <property type="match status" value="1"/>
</dbReference>
<feature type="active site" description="Nucleophile" evidence="12">
    <location>
        <position position="331"/>
    </location>
</feature>
<dbReference type="Gene3D" id="1.10.8.10">
    <property type="entry name" value="DNA helicase RuvA subunit, C-terminal domain"/>
    <property type="match status" value="2"/>
</dbReference>
<dbReference type="InterPro" id="IPR015940">
    <property type="entry name" value="UBA"/>
</dbReference>
<keyword evidence="6 15" id="KW-0863">Zinc-finger</keyword>
<dbReference type="Pfam" id="PF02148">
    <property type="entry name" value="zf-UBP"/>
    <property type="match status" value="1"/>
</dbReference>
<evidence type="ECO:0000256" key="7">
    <source>
        <dbReference type="ARBA" id="ARBA00022786"/>
    </source>
</evidence>
<evidence type="ECO:0000256" key="12">
    <source>
        <dbReference type="PIRSR" id="PIRSR016308-1"/>
    </source>
</evidence>
<evidence type="ECO:0000256" key="14">
    <source>
        <dbReference type="PIRSR" id="PIRSR016308-3"/>
    </source>
</evidence>
<evidence type="ECO:0000259" key="17">
    <source>
        <dbReference type="PROSITE" id="PS50030"/>
    </source>
</evidence>
<name>A0A9Q0S9V8_9DIPT</name>
<dbReference type="PROSITE" id="PS00972">
    <property type="entry name" value="USP_1"/>
    <property type="match status" value="1"/>
</dbReference>
<keyword evidence="8 11" id="KW-0378">Hydrolase</keyword>
<evidence type="ECO:0000256" key="13">
    <source>
        <dbReference type="PIRSR" id="PIRSR016308-2"/>
    </source>
</evidence>
<keyword evidence="9 11" id="KW-0788">Thiol protease</keyword>
<accession>A0A9Q0S9V8</accession>
<dbReference type="Gene3D" id="3.30.40.10">
    <property type="entry name" value="Zinc/RING finger domain, C3HC4 (zinc finger)"/>
    <property type="match status" value="2"/>
</dbReference>